<dbReference type="PANTHER" id="PTHR43601">
    <property type="entry name" value="THIOREDOXIN, MITOCHONDRIAL"/>
    <property type="match status" value="1"/>
</dbReference>
<dbReference type="InterPro" id="IPR011990">
    <property type="entry name" value="TPR-like_helical_dom_sf"/>
</dbReference>
<reference evidence="1 2" key="1">
    <citation type="submission" date="2021-03" db="EMBL/GenBank/DDBJ databases">
        <title>Sequencing the genomes of 1000 actinobacteria strains.</title>
        <authorList>
            <person name="Klenk H.-P."/>
        </authorList>
    </citation>
    <scope>NUCLEOTIDE SEQUENCE [LARGE SCALE GENOMIC DNA]</scope>
    <source>
        <strain evidence="1 2">DSM 45516</strain>
    </source>
</reference>
<gene>
    <name evidence="1" type="ORF">BJ987_007417</name>
</gene>
<dbReference type="InterPro" id="IPR036249">
    <property type="entry name" value="Thioredoxin-like_sf"/>
</dbReference>
<dbReference type="CDD" id="cd02956">
    <property type="entry name" value="ybbN"/>
    <property type="match status" value="1"/>
</dbReference>
<dbReference type="SUPFAM" id="SSF52833">
    <property type="entry name" value="Thioredoxin-like"/>
    <property type="match status" value="1"/>
</dbReference>
<dbReference type="Gene3D" id="1.25.40.10">
    <property type="entry name" value="Tetratricopeptide repeat domain"/>
    <property type="match status" value="1"/>
</dbReference>
<protein>
    <submittedName>
        <fullName evidence="1">Thioredoxin</fullName>
    </submittedName>
</protein>
<dbReference type="EMBL" id="JAGGMR010000001">
    <property type="protein sequence ID" value="MBP2194516.1"/>
    <property type="molecule type" value="Genomic_DNA"/>
</dbReference>
<accession>A0ABS4QV55</accession>
<name>A0ABS4QV55_9NOCA</name>
<dbReference type="PANTHER" id="PTHR43601:SF3">
    <property type="entry name" value="THIOREDOXIN, MITOCHONDRIAL"/>
    <property type="match status" value="1"/>
</dbReference>
<dbReference type="Pfam" id="PF14561">
    <property type="entry name" value="TPR_20"/>
    <property type="match status" value="1"/>
</dbReference>
<comment type="caution">
    <text evidence="1">The sequence shown here is derived from an EMBL/GenBank/DDBJ whole genome shotgun (WGS) entry which is preliminary data.</text>
</comment>
<proteinExistence type="predicted"/>
<evidence type="ECO:0000313" key="2">
    <source>
        <dbReference type="Proteomes" id="UP001519325"/>
    </source>
</evidence>
<organism evidence="1 2">
    <name type="scientific">Nocardia goodfellowii</name>
    <dbReference type="NCBI Taxonomy" id="882446"/>
    <lineage>
        <taxon>Bacteria</taxon>
        <taxon>Bacillati</taxon>
        <taxon>Actinomycetota</taxon>
        <taxon>Actinomycetes</taxon>
        <taxon>Mycobacteriales</taxon>
        <taxon>Nocardiaceae</taxon>
        <taxon>Nocardia</taxon>
    </lineage>
</organism>
<sequence>MNRPAPRRPSPAVAAAMSGAVDLSSLKQPPPAAGAGGAPGGDYAVGEADFETKVLRRSTEVPVVVALYSQRSPGSVELVRTLERLVVEDGGAWALATVEAETNMRIAQALQVQGIPTVVAIAGGRPLADFEGAQPEPQVRQWLNAVVDAVAGKLPGASEEPQPEPEDPRFTAAEEALERGDLAAAEAAYEAIIAAEPANEEAKAALRQLRFLARAQSIPDSVIADSDADPANVDAALDAADVEMLNQRPEASFDRLIALIKRTSGDDRTRARTRLLELFELFDQAEPFVVAARRKLAAALY</sequence>
<keyword evidence="2" id="KW-1185">Reference proteome</keyword>
<evidence type="ECO:0000313" key="1">
    <source>
        <dbReference type="EMBL" id="MBP2194516.1"/>
    </source>
</evidence>
<dbReference type="Proteomes" id="UP001519325">
    <property type="component" value="Unassembled WGS sequence"/>
</dbReference>
<dbReference type="Gene3D" id="3.40.30.10">
    <property type="entry name" value="Glutaredoxin"/>
    <property type="match status" value="1"/>
</dbReference>